<reference evidence="1 2" key="1">
    <citation type="submission" date="2020-03" db="EMBL/GenBank/DDBJ databases">
        <title>Metabolic flexibility allows generalist bacteria to become dominant in a frequently disturbed ecosystem.</title>
        <authorList>
            <person name="Chen Y.-J."/>
            <person name="Leung P.M."/>
            <person name="Bay S.K."/>
            <person name="Hugenholtz P."/>
            <person name="Kessler A.J."/>
            <person name="Shelley G."/>
            <person name="Waite D.W."/>
            <person name="Cook P.L."/>
            <person name="Greening C."/>
        </authorList>
    </citation>
    <scope>NUCLEOTIDE SEQUENCE [LARGE SCALE GENOMIC DNA]</scope>
    <source>
        <strain evidence="1">SS_bin_28</strain>
    </source>
</reference>
<name>A0A7Y2EAC3_UNCEI</name>
<evidence type="ECO:0000313" key="2">
    <source>
        <dbReference type="Proteomes" id="UP000547674"/>
    </source>
</evidence>
<feature type="non-terminal residue" evidence="1">
    <location>
        <position position="71"/>
    </location>
</feature>
<evidence type="ECO:0000313" key="1">
    <source>
        <dbReference type="EMBL" id="NNF08161.1"/>
    </source>
</evidence>
<dbReference type="PROSITE" id="PS51257">
    <property type="entry name" value="PROKAR_LIPOPROTEIN"/>
    <property type="match status" value="1"/>
</dbReference>
<dbReference type="EMBL" id="JABDJR010000623">
    <property type="protein sequence ID" value="NNF08161.1"/>
    <property type="molecule type" value="Genomic_DNA"/>
</dbReference>
<accession>A0A7Y2EAC3</accession>
<organism evidence="1 2">
    <name type="scientific">Eiseniibacteriota bacterium</name>
    <dbReference type="NCBI Taxonomy" id="2212470"/>
    <lineage>
        <taxon>Bacteria</taxon>
        <taxon>Candidatus Eiseniibacteriota</taxon>
    </lineage>
</organism>
<sequence length="71" mass="7579">MRIVVLVGFLVGTLVLGCSDSSDPVIEPTGSVSIQLGHQVDGANLLFGELLYTNAAGDLYSVDNLMYYLSR</sequence>
<comment type="caution">
    <text evidence="1">The sequence shown here is derived from an EMBL/GenBank/DDBJ whole genome shotgun (WGS) entry which is preliminary data.</text>
</comment>
<protein>
    <submittedName>
        <fullName evidence="1">Uncharacterized protein</fullName>
    </submittedName>
</protein>
<dbReference type="AlphaFoldDB" id="A0A7Y2EAC3"/>
<dbReference type="Proteomes" id="UP000547674">
    <property type="component" value="Unassembled WGS sequence"/>
</dbReference>
<proteinExistence type="predicted"/>
<gene>
    <name evidence="1" type="ORF">HKN21_15460</name>
</gene>